<evidence type="ECO:0000313" key="2">
    <source>
        <dbReference type="Proteomes" id="UP000320239"/>
    </source>
</evidence>
<sequence>MSGSRLLRAVRRSGAGSAEPACSGPALCLTPHVNIPDLSEFEPHRSEADAAFEGARVPGLRAEFFRRAEGGRIASVGRYCLGAQELFLAWGYVDEEHCRHHAVRDRRGGWHPAAAGCPEVELIRDGEVVVGLAVRASTGDWVRARRD</sequence>
<gene>
    <name evidence="1" type="ORF">FHX34_1021277</name>
</gene>
<proteinExistence type="predicted"/>
<organism evidence="1 2">
    <name type="scientific">Actinoplanes teichomyceticus</name>
    <dbReference type="NCBI Taxonomy" id="1867"/>
    <lineage>
        <taxon>Bacteria</taxon>
        <taxon>Bacillati</taxon>
        <taxon>Actinomycetota</taxon>
        <taxon>Actinomycetes</taxon>
        <taxon>Micromonosporales</taxon>
        <taxon>Micromonosporaceae</taxon>
        <taxon>Actinoplanes</taxon>
    </lineage>
</organism>
<reference evidence="1 2" key="1">
    <citation type="submission" date="2019-06" db="EMBL/GenBank/DDBJ databases">
        <title>Sequencing the genomes of 1000 actinobacteria strains.</title>
        <authorList>
            <person name="Klenk H.-P."/>
        </authorList>
    </citation>
    <scope>NUCLEOTIDE SEQUENCE [LARGE SCALE GENOMIC DNA]</scope>
    <source>
        <strain evidence="1 2">DSM 43866</strain>
    </source>
</reference>
<protein>
    <submittedName>
        <fullName evidence="1">Uncharacterized protein</fullName>
    </submittedName>
</protein>
<evidence type="ECO:0000313" key="1">
    <source>
        <dbReference type="EMBL" id="TWG24717.1"/>
    </source>
</evidence>
<dbReference type="AlphaFoldDB" id="A0A561WLH5"/>
<comment type="caution">
    <text evidence="1">The sequence shown here is derived from an EMBL/GenBank/DDBJ whole genome shotgun (WGS) entry which is preliminary data.</text>
</comment>
<dbReference type="EMBL" id="VIWY01000002">
    <property type="protein sequence ID" value="TWG24717.1"/>
    <property type="molecule type" value="Genomic_DNA"/>
</dbReference>
<dbReference type="Proteomes" id="UP000320239">
    <property type="component" value="Unassembled WGS sequence"/>
</dbReference>
<name>A0A561WLH5_ACTTI</name>
<keyword evidence="2" id="KW-1185">Reference proteome</keyword>
<accession>A0A561WLH5</accession>